<evidence type="ECO:0000313" key="2">
    <source>
        <dbReference type="EMBL" id="KAL2264829.1"/>
    </source>
</evidence>
<feature type="compositionally biased region" description="Basic and acidic residues" evidence="1">
    <location>
        <begin position="144"/>
        <end position="156"/>
    </location>
</feature>
<proteinExistence type="predicted"/>
<evidence type="ECO:0000256" key="1">
    <source>
        <dbReference type="SAM" id="MobiDB-lite"/>
    </source>
</evidence>
<protein>
    <submittedName>
        <fullName evidence="2">Uncharacterized protein</fullName>
    </submittedName>
</protein>
<feature type="region of interest" description="Disordered" evidence="1">
    <location>
        <begin position="1"/>
        <end position="21"/>
    </location>
</feature>
<name>A0ABR4D488_9PEZI</name>
<evidence type="ECO:0000313" key="3">
    <source>
        <dbReference type="Proteomes" id="UP001600064"/>
    </source>
</evidence>
<keyword evidence="3" id="KW-1185">Reference proteome</keyword>
<dbReference type="RefSeq" id="XP_070863556.1">
    <property type="nucleotide sequence ID" value="XM_071014150.1"/>
</dbReference>
<dbReference type="EMBL" id="JAZGUE010000007">
    <property type="protein sequence ID" value="KAL2264829.1"/>
    <property type="molecule type" value="Genomic_DNA"/>
</dbReference>
<dbReference type="Proteomes" id="UP001600064">
    <property type="component" value="Unassembled WGS sequence"/>
</dbReference>
<sequence length="192" mass="22098">MPLSSHWRPARTPNPPVPAAERTTRHLCGLCRFRASILSPRRPNLTPPLERPTTASFSLPSTFHSWLWTVRSRPSSSIYLIHPILRLSDSLIRPTTIQNGRRRLLPRRSRHPLPSRQAQQLGQRELWCGPRLLHRLRRRCRPDRPFHLQEDPRPQGEEGVSDLNKPQKNDRVTCSSQHGSPAQLGDLPRDAN</sequence>
<dbReference type="GeneID" id="98128794"/>
<gene>
    <name evidence="2" type="ORF">VTJ83DRAFT_7339</name>
</gene>
<organism evidence="2 3">
    <name type="scientific">Remersonia thermophila</name>
    <dbReference type="NCBI Taxonomy" id="72144"/>
    <lineage>
        <taxon>Eukaryota</taxon>
        <taxon>Fungi</taxon>
        <taxon>Dikarya</taxon>
        <taxon>Ascomycota</taxon>
        <taxon>Pezizomycotina</taxon>
        <taxon>Sordariomycetes</taxon>
        <taxon>Sordariomycetidae</taxon>
        <taxon>Sordariales</taxon>
        <taxon>Sordariales incertae sedis</taxon>
        <taxon>Remersonia</taxon>
    </lineage>
</organism>
<accession>A0ABR4D488</accession>
<feature type="region of interest" description="Disordered" evidence="1">
    <location>
        <begin position="144"/>
        <end position="192"/>
    </location>
</feature>
<comment type="caution">
    <text evidence="2">The sequence shown here is derived from an EMBL/GenBank/DDBJ whole genome shotgun (WGS) entry which is preliminary data.</text>
</comment>
<reference evidence="2 3" key="1">
    <citation type="journal article" date="2024" name="Commun. Biol.">
        <title>Comparative genomic analysis of thermophilic fungi reveals convergent evolutionary adaptations and gene losses.</title>
        <authorList>
            <person name="Steindorff A.S."/>
            <person name="Aguilar-Pontes M.V."/>
            <person name="Robinson A.J."/>
            <person name="Andreopoulos B."/>
            <person name="LaButti K."/>
            <person name="Kuo A."/>
            <person name="Mondo S."/>
            <person name="Riley R."/>
            <person name="Otillar R."/>
            <person name="Haridas S."/>
            <person name="Lipzen A."/>
            <person name="Grimwood J."/>
            <person name="Schmutz J."/>
            <person name="Clum A."/>
            <person name="Reid I.D."/>
            <person name="Moisan M.C."/>
            <person name="Butler G."/>
            <person name="Nguyen T.T.M."/>
            <person name="Dewar K."/>
            <person name="Conant G."/>
            <person name="Drula E."/>
            <person name="Henrissat B."/>
            <person name="Hansel C."/>
            <person name="Singer S."/>
            <person name="Hutchinson M.I."/>
            <person name="de Vries R.P."/>
            <person name="Natvig D.O."/>
            <person name="Powell A.J."/>
            <person name="Tsang A."/>
            <person name="Grigoriev I.V."/>
        </authorList>
    </citation>
    <scope>NUCLEOTIDE SEQUENCE [LARGE SCALE GENOMIC DNA]</scope>
    <source>
        <strain evidence="2 3">ATCC 22073</strain>
    </source>
</reference>